<evidence type="ECO:0000313" key="1">
    <source>
        <dbReference type="EMBL" id="SLN22185.1"/>
    </source>
</evidence>
<evidence type="ECO:0000313" key="2">
    <source>
        <dbReference type="Proteomes" id="UP000193900"/>
    </source>
</evidence>
<gene>
    <name evidence="1" type="ORF">ROA7023_00619</name>
</gene>
<protein>
    <submittedName>
        <fullName evidence="1">Uncharacterized protein</fullName>
    </submittedName>
</protein>
<dbReference type="Proteomes" id="UP000193900">
    <property type="component" value="Unassembled WGS sequence"/>
</dbReference>
<dbReference type="EMBL" id="FWFZ01000002">
    <property type="protein sequence ID" value="SLN22185.1"/>
    <property type="molecule type" value="Genomic_DNA"/>
</dbReference>
<organism evidence="1 2">
    <name type="scientific">Roseisalinus antarcticus</name>
    <dbReference type="NCBI Taxonomy" id="254357"/>
    <lineage>
        <taxon>Bacteria</taxon>
        <taxon>Pseudomonadati</taxon>
        <taxon>Pseudomonadota</taxon>
        <taxon>Alphaproteobacteria</taxon>
        <taxon>Rhodobacterales</taxon>
        <taxon>Roseobacteraceae</taxon>
        <taxon>Roseisalinus</taxon>
    </lineage>
</organism>
<proteinExistence type="predicted"/>
<name>A0A1Y5RPB5_9RHOB</name>
<accession>A0A1Y5RPB5</accession>
<keyword evidence="2" id="KW-1185">Reference proteome</keyword>
<dbReference type="AlphaFoldDB" id="A0A1Y5RPB5"/>
<dbReference type="RefSeq" id="WP_159458428.1">
    <property type="nucleotide sequence ID" value="NZ_FWFZ01000002.1"/>
</dbReference>
<reference evidence="1 2" key="1">
    <citation type="submission" date="2017-03" db="EMBL/GenBank/DDBJ databases">
        <authorList>
            <person name="Afonso C.L."/>
            <person name="Miller P.J."/>
            <person name="Scott M.A."/>
            <person name="Spackman E."/>
            <person name="Goraichik I."/>
            <person name="Dimitrov K.M."/>
            <person name="Suarez D.L."/>
            <person name="Swayne D.E."/>
        </authorList>
    </citation>
    <scope>NUCLEOTIDE SEQUENCE [LARGE SCALE GENOMIC DNA]</scope>
    <source>
        <strain evidence="1 2">CECT 7023</strain>
    </source>
</reference>
<dbReference type="OrthoDB" id="282385at204455"/>
<sequence>MASGTTVFSSPVPTPELRGKLEAIRSVTFANPQHPDEPGEAPPEILKLVWRLTSAKAIEHGLASAETVADRSVCAETTNLRFFGHLLQHRKARAINVGTLCPGGGSAHDPEGGVSELVATSIEVAVAVAAIGGMTHEIRPGRSKTGVWFRLSASFRLVRAADTREFEPAPAVSCQGVGLNGPVSQAGIGVVGLPLRSSARGGGSAPRFS</sequence>